<evidence type="ECO:0000313" key="4">
    <source>
        <dbReference type="Proteomes" id="UP000664132"/>
    </source>
</evidence>
<keyword evidence="1" id="KW-0808">Transferase</keyword>
<dbReference type="OrthoDB" id="5835829at2759"/>
<feature type="domain" description="Erythromycin biosynthesis protein CIII-like C-terminal" evidence="2">
    <location>
        <begin position="320"/>
        <end position="444"/>
    </location>
</feature>
<sequence>MAPSAKPLLLFCATPGHGHVMPVRAVAKALVAQGYEAIFTTNDEFQSMIEEFGAAFVPLFGRANFSMSTINTLFPNEDRSGPPAGPYRLARALKYIFGSTIPAQHESVQVILRGIEEREPGRRVVIIQECMFWGTLPILLGAEGLKPAGVISLGISPLPLAGPGIPPFGLGLPFDSSPAGIEKYEGMSTVREEMYEELTESLNEIFEGFGLGNMKEHIMDLHVTAPDRWIQMCIPSLEYPRPDPPPGLRFGGALPGGHRSVTKAMPDWWEDVTVNTPKKRIVFVSQGTATDLYEKLIIPTLQGLANCEDIIVVAALGREGATLPDDFKLPSNARVGDFIPFDELLPYADVFVTNGGYGGFQHAVSHGTPLIVAGLAADKPEVAARVEWAGLGVNMRTEVPTPEAVKVAVETVLSDGKYKERAVALEGEVGNYDIFETVIQSIEELCAGDA</sequence>
<protein>
    <recommendedName>
        <fullName evidence="2">Erythromycin biosynthesis protein CIII-like C-terminal domain-containing protein</fullName>
    </recommendedName>
</protein>
<dbReference type="SUPFAM" id="SSF53756">
    <property type="entry name" value="UDP-Glycosyltransferase/glycogen phosphorylase"/>
    <property type="match status" value="1"/>
</dbReference>
<organism evidence="3 4">
    <name type="scientific">Cadophora malorum</name>
    <dbReference type="NCBI Taxonomy" id="108018"/>
    <lineage>
        <taxon>Eukaryota</taxon>
        <taxon>Fungi</taxon>
        <taxon>Dikarya</taxon>
        <taxon>Ascomycota</taxon>
        <taxon>Pezizomycotina</taxon>
        <taxon>Leotiomycetes</taxon>
        <taxon>Helotiales</taxon>
        <taxon>Ploettnerulaceae</taxon>
        <taxon>Cadophora</taxon>
    </lineage>
</organism>
<comment type="caution">
    <text evidence="3">The sequence shown here is derived from an EMBL/GenBank/DDBJ whole genome shotgun (WGS) entry which is preliminary data.</text>
</comment>
<dbReference type="CDD" id="cd03784">
    <property type="entry name" value="GT1_Gtf-like"/>
    <property type="match status" value="1"/>
</dbReference>
<dbReference type="InterPro" id="IPR002213">
    <property type="entry name" value="UDP_glucos_trans"/>
</dbReference>
<evidence type="ECO:0000313" key="3">
    <source>
        <dbReference type="EMBL" id="KAG4412586.1"/>
    </source>
</evidence>
<dbReference type="EMBL" id="JAFJYH010000367">
    <property type="protein sequence ID" value="KAG4412586.1"/>
    <property type="molecule type" value="Genomic_DNA"/>
</dbReference>
<gene>
    <name evidence="3" type="ORF">IFR04_014274</name>
</gene>
<dbReference type="GO" id="GO:0016758">
    <property type="term" value="F:hexosyltransferase activity"/>
    <property type="evidence" value="ECO:0007669"/>
    <property type="project" value="UniProtKB-ARBA"/>
</dbReference>
<accession>A0A8H7VZN0</accession>
<proteinExistence type="predicted"/>
<evidence type="ECO:0000259" key="2">
    <source>
        <dbReference type="Pfam" id="PF06722"/>
    </source>
</evidence>
<dbReference type="GO" id="GO:0008194">
    <property type="term" value="F:UDP-glycosyltransferase activity"/>
    <property type="evidence" value="ECO:0007669"/>
    <property type="project" value="InterPro"/>
</dbReference>
<dbReference type="Pfam" id="PF06722">
    <property type="entry name" value="EryCIII-like_C"/>
    <property type="match status" value="1"/>
</dbReference>
<reference evidence="3" key="1">
    <citation type="submission" date="2021-02" db="EMBL/GenBank/DDBJ databases">
        <title>Genome sequence Cadophora malorum strain M34.</title>
        <authorList>
            <person name="Stefanovic E."/>
            <person name="Vu D."/>
            <person name="Scully C."/>
            <person name="Dijksterhuis J."/>
            <person name="Roader J."/>
            <person name="Houbraken J."/>
        </authorList>
    </citation>
    <scope>NUCLEOTIDE SEQUENCE</scope>
    <source>
        <strain evidence="3">M34</strain>
    </source>
</reference>
<keyword evidence="4" id="KW-1185">Reference proteome</keyword>
<dbReference type="PANTHER" id="PTHR48050">
    <property type="entry name" value="STEROL 3-BETA-GLUCOSYLTRANSFERASE"/>
    <property type="match status" value="1"/>
</dbReference>
<dbReference type="InterPro" id="IPR050426">
    <property type="entry name" value="Glycosyltransferase_28"/>
</dbReference>
<evidence type="ECO:0000256" key="1">
    <source>
        <dbReference type="ARBA" id="ARBA00022679"/>
    </source>
</evidence>
<dbReference type="AlphaFoldDB" id="A0A8H7VZN0"/>
<dbReference type="PANTHER" id="PTHR48050:SF13">
    <property type="entry name" value="STEROL 3-BETA-GLUCOSYLTRANSFERASE UGT80A2"/>
    <property type="match status" value="1"/>
</dbReference>
<dbReference type="InterPro" id="IPR010610">
    <property type="entry name" value="EryCIII-like_C"/>
</dbReference>
<name>A0A8H7VZN0_9HELO</name>
<dbReference type="Proteomes" id="UP000664132">
    <property type="component" value="Unassembled WGS sequence"/>
</dbReference>
<dbReference type="Gene3D" id="3.40.50.2000">
    <property type="entry name" value="Glycogen Phosphorylase B"/>
    <property type="match status" value="2"/>
</dbReference>